<accession>A8MGU9</accession>
<dbReference type="eggNOG" id="COG0437">
    <property type="taxonomic scope" value="Bacteria"/>
</dbReference>
<keyword evidence="4" id="KW-0411">Iron-sulfur</keyword>
<proteinExistence type="predicted"/>
<dbReference type="KEGG" id="aoe:Clos_1097"/>
<dbReference type="Gene3D" id="3.30.70.20">
    <property type="match status" value="2"/>
</dbReference>
<dbReference type="CDD" id="cd10551">
    <property type="entry name" value="PsrB"/>
    <property type="match status" value="1"/>
</dbReference>
<dbReference type="SUPFAM" id="SSF54862">
    <property type="entry name" value="4Fe-4S ferredoxins"/>
    <property type="match status" value="1"/>
</dbReference>
<keyword evidence="1" id="KW-0004">4Fe-4S</keyword>
<dbReference type="RefSeq" id="WP_012158955.1">
    <property type="nucleotide sequence ID" value="NC_009922.1"/>
</dbReference>
<reference evidence="7" key="1">
    <citation type="submission" date="2007-10" db="EMBL/GenBank/DDBJ databases">
        <title>Complete genome of Alkaliphilus oremlandii OhILAs.</title>
        <authorList>
            <person name="Copeland A."/>
            <person name="Lucas S."/>
            <person name="Lapidus A."/>
            <person name="Barry K."/>
            <person name="Detter J.C."/>
            <person name="Glavina del Rio T."/>
            <person name="Hammon N."/>
            <person name="Israni S."/>
            <person name="Dalin E."/>
            <person name="Tice H."/>
            <person name="Pitluck S."/>
            <person name="Chain P."/>
            <person name="Malfatti S."/>
            <person name="Shin M."/>
            <person name="Vergez L."/>
            <person name="Schmutz J."/>
            <person name="Larimer F."/>
            <person name="Land M."/>
            <person name="Hauser L."/>
            <person name="Kyrpides N."/>
            <person name="Mikhailova N."/>
            <person name="Stolz J.F."/>
            <person name="Dawson A."/>
            <person name="Fisher E."/>
            <person name="Crable B."/>
            <person name="Perera E."/>
            <person name="Lisak J."/>
            <person name="Ranganathan M."/>
            <person name="Basu P."/>
            <person name="Richardson P."/>
        </authorList>
    </citation>
    <scope>NUCLEOTIDE SEQUENCE [LARGE SCALE GENOMIC DNA]</scope>
    <source>
        <strain evidence="7">OhILAs</strain>
    </source>
</reference>
<dbReference type="Pfam" id="PF13247">
    <property type="entry name" value="Fer4_11"/>
    <property type="match status" value="2"/>
</dbReference>
<dbReference type="PANTHER" id="PTHR43177">
    <property type="entry name" value="PROTEIN NRFC"/>
    <property type="match status" value="1"/>
</dbReference>
<dbReference type="InterPro" id="IPR050954">
    <property type="entry name" value="ET_IronSulfur_Cluster-Binding"/>
</dbReference>
<sequence>MAKYGMVINLEKCAGCAACSIACKNENNVPDGIFWSHYITETVGEFPNVTYNYISTLCNHCDDAPCVNACPLNPKAMYKSDNGITMHNHEACIGCRACEKACPYSVISFNETEPFGEWRSGDAAELTKKVGGDIIPYSNPDREITYAGIRSAKKVEKCTFCDHRVANGEKPYCVDSCPANARTFGDLDDPNSEISKLLSNNKATVLLPNANTKPNVYYINKFDVKE</sequence>
<dbReference type="PROSITE" id="PS00198">
    <property type="entry name" value="4FE4S_FER_1"/>
    <property type="match status" value="1"/>
</dbReference>
<dbReference type="AlphaFoldDB" id="A8MGU9"/>
<feature type="domain" description="4Fe-4S ferredoxin-type" evidence="5">
    <location>
        <begin position="4"/>
        <end position="33"/>
    </location>
</feature>
<dbReference type="PROSITE" id="PS51379">
    <property type="entry name" value="4FE4S_FER_2"/>
    <property type="match status" value="2"/>
</dbReference>
<dbReference type="GO" id="GO:0046872">
    <property type="term" value="F:metal ion binding"/>
    <property type="evidence" value="ECO:0007669"/>
    <property type="project" value="UniProtKB-KW"/>
</dbReference>
<gene>
    <name evidence="6" type="ordered locus">Clos_1097</name>
</gene>
<dbReference type="EMBL" id="CP000853">
    <property type="protein sequence ID" value="ABW18643.1"/>
    <property type="molecule type" value="Genomic_DNA"/>
</dbReference>
<dbReference type="STRING" id="350688.Clos_1097"/>
<dbReference type="InterPro" id="IPR017896">
    <property type="entry name" value="4Fe4S_Fe-S-bd"/>
</dbReference>
<dbReference type="Pfam" id="PF12800">
    <property type="entry name" value="Fer4_4"/>
    <property type="match status" value="1"/>
</dbReference>
<dbReference type="Proteomes" id="UP000000269">
    <property type="component" value="Chromosome"/>
</dbReference>
<dbReference type="PANTHER" id="PTHR43177:SF3">
    <property type="entry name" value="PROTEIN NRFC HOMOLOG"/>
    <property type="match status" value="1"/>
</dbReference>
<keyword evidence="7" id="KW-1185">Reference proteome</keyword>
<dbReference type="OrthoDB" id="9810688at2"/>
<dbReference type="GO" id="GO:0051539">
    <property type="term" value="F:4 iron, 4 sulfur cluster binding"/>
    <property type="evidence" value="ECO:0007669"/>
    <property type="project" value="UniProtKB-KW"/>
</dbReference>
<evidence type="ECO:0000313" key="7">
    <source>
        <dbReference type="Proteomes" id="UP000000269"/>
    </source>
</evidence>
<evidence type="ECO:0000259" key="5">
    <source>
        <dbReference type="PROSITE" id="PS51379"/>
    </source>
</evidence>
<evidence type="ECO:0000256" key="2">
    <source>
        <dbReference type="ARBA" id="ARBA00022723"/>
    </source>
</evidence>
<name>A8MGU9_ALKOO</name>
<organism evidence="6 7">
    <name type="scientific">Alkaliphilus oremlandii (strain OhILAs)</name>
    <name type="common">Clostridium oremlandii (strain OhILAs)</name>
    <dbReference type="NCBI Taxonomy" id="350688"/>
    <lineage>
        <taxon>Bacteria</taxon>
        <taxon>Bacillati</taxon>
        <taxon>Bacillota</taxon>
        <taxon>Clostridia</taxon>
        <taxon>Peptostreptococcales</taxon>
        <taxon>Natronincolaceae</taxon>
        <taxon>Alkaliphilus</taxon>
    </lineage>
</organism>
<evidence type="ECO:0000256" key="1">
    <source>
        <dbReference type="ARBA" id="ARBA00022485"/>
    </source>
</evidence>
<feature type="domain" description="4Fe-4S ferredoxin-type" evidence="5">
    <location>
        <begin position="83"/>
        <end position="112"/>
    </location>
</feature>
<protein>
    <submittedName>
        <fullName evidence="6">4Fe-4S ferredoxin iron-sulfur binding domain protein</fullName>
    </submittedName>
</protein>
<dbReference type="InterPro" id="IPR017900">
    <property type="entry name" value="4Fe4S_Fe_S_CS"/>
</dbReference>
<dbReference type="HOGENOM" id="CLU_043374_1_0_9"/>
<evidence type="ECO:0000313" key="6">
    <source>
        <dbReference type="EMBL" id="ABW18643.1"/>
    </source>
</evidence>
<keyword evidence="2" id="KW-0479">Metal-binding</keyword>
<keyword evidence="3" id="KW-0408">Iron</keyword>
<evidence type="ECO:0000256" key="3">
    <source>
        <dbReference type="ARBA" id="ARBA00023004"/>
    </source>
</evidence>
<evidence type="ECO:0000256" key="4">
    <source>
        <dbReference type="ARBA" id="ARBA00023014"/>
    </source>
</evidence>